<gene>
    <name evidence="2" type="ORF">ACFFRI_01215</name>
</gene>
<name>A0ABV5K4H4_9ACTN</name>
<dbReference type="Pfam" id="PF03551">
    <property type="entry name" value="PadR"/>
    <property type="match status" value="1"/>
</dbReference>
<dbReference type="PANTHER" id="PTHR33169:SF14">
    <property type="entry name" value="TRANSCRIPTIONAL REGULATOR RV3488"/>
    <property type="match status" value="1"/>
</dbReference>
<evidence type="ECO:0000313" key="2">
    <source>
        <dbReference type="EMBL" id="MFB9311648.1"/>
    </source>
</evidence>
<reference evidence="2 3" key="1">
    <citation type="submission" date="2024-09" db="EMBL/GenBank/DDBJ databases">
        <authorList>
            <person name="Sun Q."/>
            <person name="Mori K."/>
        </authorList>
    </citation>
    <scope>NUCLEOTIDE SEQUENCE [LARGE SCALE GENOMIC DNA]</scope>
    <source>
        <strain evidence="2 3">JCM 9626</strain>
    </source>
</reference>
<dbReference type="InterPro" id="IPR036388">
    <property type="entry name" value="WH-like_DNA-bd_sf"/>
</dbReference>
<dbReference type="Proteomes" id="UP001589750">
    <property type="component" value="Unassembled WGS sequence"/>
</dbReference>
<dbReference type="EMBL" id="JBHMDG010000001">
    <property type="protein sequence ID" value="MFB9311648.1"/>
    <property type="molecule type" value="Genomic_DNA"/>
</dbReference>
<evidence type="ECO:0000313" key="3">
    <source>
        <dbReference type="Proteomes" id="UP001589750"/>
    </source>
</evidence>
<evidence type="ECO:0000259" key="1">
    <source>
        <dbReference type="Pfam" id="PF03551"/>
    </source>
</evidence>
<dbReference type="Gene3D" id="1.10.10.10">
    <property type="entry name" value="Winged helix-like DNA-binding domain superfamily/Winged helix DNA-binding domain"/>
    <property type="match status" value="1"/>
</dbReference>
<dbReference type="InterPro" id="IPR005149">
    <property type="entry name" value="Tscrpt_reg_PadR_N"/>
</dbReference>
<feature type="domain" description="Transcription regulator PadR N-terminal" evidence="1">
    <location>
        <begin position="18"/>
        <end position="88"/>
    </location>
</feature>
<dbReference type="InterPro" id="IPR052509">
    <property type="entry name" value="Metal_resp_DNA-bind_regulator"/>
</dbReference>
<dbReference type="RefSeq" id="WP_211350776.1">
    <property type="nucleotide sequence ID" value="NZ_JBHMDG010000001.1"/>
</dbReference>
<proteinExistence type="predicted"/>
<organism evidence="2 3">
    <name type="scientific">Nocardioides plantarum</name>
    <dbReference type="NCBI Taxonomy" id="29299"/>
    <lineage>
        <taxon>Bacteria</taxon>
        <taxon>Bacillati</taxon>
        <taxon>Actinomycetota</taxon>
        <taxon>Actinomycetes</taxon>
        <taxon>Propionibacteriales</taxon>
        <taxon>Nocardioidaceae</taxon>
        <taxon>Nocardioides</taxon>
    </lineage>
</organism>
<keyword evidence="3" id="KW-1185">Reference proteome</keyword>
<dbReference type="InterPro" id="IPR036390">
    <property type="entry name" value="WH_DNA-bd_sf"/>
</dbReference>
<dbReference type="PANTHER" id="PTHR33169">
    <property type="entry name" value="PADR-FAMILY TRANSCRIPTIONAL REGULATOR"/>
    <property type="match status" value="1"/>
</dbReference>
<protein>
    <submittedName>
        <fullName evidence="2">PadR family transcriptional regulator</fullName>
    </submittedName>
</protein>
<comment type="caution">
    <text evidence="2">The sequence shown here is derived from an EMBL/GenBank/DDBJ whole genome shotgun (WGS) entry which is preliminary data.</text>
</comment>
<accession>A0ABV5K4H4</accession>
<sequence>MSDDTSRPWLHGLLELCLLGLLGEQRDYGLGLTSRLAENGLGVVPGGTLYPALLRLETTGLVRSNREPSTSGPPRKYFELTDEGRRALDGRRDEWREFSRSIHAVLGTRTLT</sequence>
<dbReference type="SUPFAM" id="SSF46785">
    <property type="entry name" value="Winged helix' DNA-binding domain"/>
    <property type="match status" value="1"/>
</dbReference>